<protein>
    <recommendedName>
        <fullName evidence="3">DUF1508 domain-containing protein</fullName>
    </recommendedName>
</protein>
<reference evidence="1" key="2">
    <citation type="submission" date="2021-08" db="EMBL/GenBank/DDBJ databases">
        <authorList>
            <person name="Tani A."/>
            <person name="Ola A."/>
            <person name="Ogura Y."/>
            <person name="Katsura K."/>
            <person name="Hayashi T."/>
        </authorList>
    </citation>
    <scope>NUCLEOTIDE SEQUENCE</scope>
    <source>
        <strain evidence="1">NBRC 15686</strain>
    </source>
</reference>
<name>A0ABQ4ULS4_9HYPH</name>
<dbReference type="RefSeq" id="WP_238229033.1">
    <property type="nucleotide sequence ID" value="NZ_BAAADH010000057.1"/>
</dbReference>
<organism evidence="1 2">
    <name type="scientific">Methylorubrum aminovorans</name>
    <dbReference type="NCBI Taxonomy" id="269069"/>
    <lineage>
        <taxon>Bacteria</taxon>
        <taxon>Pseudomonadati</taxon>
        <taxon>Pseudomonadota</taxon>
        <taxon>Alphaproteobacteria</taxon>
        <taxon>Hyphomicrobiales</taxon>
        <taxon>Methylobacteriaceae</taxon>
        <taxon>Methylorubrum</taxon>
    </lineage>
</organism>
<proteinExistence type="predicted"/>
<accession>A0ABQ4ULS4</accession>
<dbReference type="Gene3D" id="3.40.50.2300">
    <property type="match status" value="1"/>
</dbReference>
<evidence type="ECO:0000313" key="2">
    <source>
        <dbReference type="Proteomes" id="UP001055039"/>
    </source>
</evidence>
<sequence length="158" mass="17050">MDDPTPIAVTVETCPDSQERYRWHLTDGDGVSVRVSPESYDSPEDAGSAGDAALRAFGTAQFVRGKFGLCRSHRDPLDRQTKILEDRPNATVPDINLGAGLAFKLAETLKDWDLPFILSTGYEGEVIPAGVDAAARLQTPLEFRQTVAAVLKLPPAAV</sequence>
<evidence type="ECO:0000313" key="1">
    <source>
        <dbReference type="EMBL" id="GJE68230.1"/>
    </source>
</evidence>
<dbReference type="InterPro" id="IPR036913">
    <property type="entry name" value="YegP-like_sf"/>
</dbReference>
<dbReference type="SUPFAM" id="SSF160113">
    <property type="entry name" value="YegP-like"/>
    <property type="match status" value="1"/>
</dbReference>
<keyword evidence="2" id="KW-1185">Reference proteome</keyword>
<reference evidence="1" key="1">
    <citation type="journal article" date="2021" name="Front. Microbiol.">
        <title>Comprehensive Comparative Genomics and Phenotyping of Methylobacterium Species.</title>
        <authorList>
            <person name="Alessa O."/>
            <person name="Ogura Y."/>
            <person name="Fujitani Y."/>
            <person name="Takami H."/>
            <person name="Hayashi T."/>
            <person name="Sahin N."/>
            <person name="Tani A."/>
        </authorList>
    </citation>
    <scope>NUCLEOTIDE SEQUENCE</scope>
    <source>
        <strain evidence="1">NBRC 15686</strain>
    </source>
</reference>
<evidence type="ECO:0008006" key="3">
    <source>
        <dbReference type="Google" id="ProtNLM"/>
    </source>
</evidence>
<dbReference type="EMBL" id="BPRC01000049">
    <property type="protein sequence ID" value="GJE68230.1"/>
    <property type="molecule type" value="Genomic_DNA"/>
</dbReference>
<dbReference type="Proteomes" id="UP001055039">
    <property type="component" value="Unassembled WGS sequence"/>
</dbReference>
<gene>
    <name evidence="1" type="ORF">LNAOJCKE_5467</name>
</gene>
<comment type="caution">
    <text evidence="1">The sequence shown here is derived from an EMBL/GenBank/DDBJ whole genome shotgun (WGS) entry which is preliminary data.</text>
</comment>